<organism evidence="2 3">
    <name type="scientific">Amycolatopsis acidiphila</name>
    <dbReference type="NCBI Taxonomy" id="715473"/>
    <lineage>
        <taxon>Bacteria</taxon>
        <taxon>Bacillati</taxon>
        <taxon>Actinomycetota</taxon>
        <taxon>Actinomycetes</taxon>
        <taxon>Pseudonocardiales</taxon>
        <taxon>Pseudonocardiaceae</taxon>
        <taxon>Amycolatopsis</taxon>
    </lineage>
</organism>
<evidence type="ECO:0000313" key="3">
    <source>
        <dbReference type="Proteomes" id="UP000318578"/>
    </source>
</evidence>
<dbReference type="InterPro" id="IPR002645">
    <property type="entry name" value="STAS_dom"/>
</dbReference>
<keyword evidence="3" id="KW-1185">Reference proteome</keyword>
<sequence length="124" mass="13125">MTEDQWLPLSGSVVETIIQLHVRKEPGATVVSVEGEVDLLTAPRLAAVLTEQADGPAGLLVADLSTVDFFGAAGLEALAQAQRRAVRAGVSFRLVAGPQVRRLLSLLQSEQPLHVYESLAEAIG</sequence>
<dbReference type="PANTHER" id="PTHR33495:SF2">
    <property type="entry name" value="ANTI-SIGMA FACTOR ANTAGONIST TM_1081-RELATED"/>
    <property type="match status" value="1"/>
</dbReference>
<accession>A0A558A8M9</accession>
<dbReference type="Gene3D" id="3.30.750.24">
    <property type="entry name" value="STAS domain"/>
    <property type="match status" value="1"/>
</dbReference>
<protein>
    <submittedName>
        <fullName evidence="2">STAS domain-containing protein</fullName>
    </submittedName>
</protein>
<dbReference type="GO" id="GO:0043856">
    <property type="term" value="F:anti-sigma factor antagonist activity"/>
    <property type="evidence" value="ECO:0007669"/>
    <property type="project" value="TreeGrafter"/>
</dbReference>
<evidence type="ECO:0000313" key="2">
    <source>
        <dbReference type="EMBL" id="TVT20596.1"/>
    </source>
</evidence>
<gene>
    <name evidence="2" type="ORF">FNH06_19885</name>
</gene>
<name>A0A558A8M9_9PSEU</name>
<evidence type="ECO:0000259" key="1">
    <source>
        <dbReference type="PROSITE" id="PS50801"/>
    </source>
</evidence>
<dbReference type="PANTHER" id="PTHR33495">
    <property type="entry name" value="ANTI-SIGMA FACTOR ANTAGONIST TM_1081-RELATED-RELATED"/>
    <property type="match status" value="1"/>
</dbReference>
<dbReference type="RefSeq" id="WP_144640944.1">
    <property type="nucleotide sequence ID" value="NZ_BNAX01000010.1"/>
</dbReference>
<proteinExistence type="predicted"/>
<reference evidence="2 3" key="1">
    <citation type="submission" date="2019-07" db="EMBL/GenBank/DDBJ databases">
        <title>New species of Amycolatopsis and Streptomyces.</title>
        <authorList>
            <person name="Duangmal K."/>
            <person name="Teo W.F.A."/>
            <person name="Lipun K."/>
        </authorList>
    </citation>
    <scope>NUCLEOTIDE SEQUENCE [LARGE SCALE GENOMIC DNA]</scope>
    <source>
        <strain evidence="2 3">JCM 30562</strain>
    </source>
</reference>
<dbReference type="Pfam" id="PF01740">
    <property type="entry name" value="STAS"/>
    <property type="match status" value="1"/>
</dbReference>
<dbReference type="CDD" id="cd07043">
    <property type="entry name" value="STAS_anti-anti-sigma_factors"/>
    <property type="match status" value="1"/>
</dbReference>
<dbReference type="SUPFAM" id="SSF52091">
    <property type="entry name" value="SpoIIaa-like"/>
    <property type="match status" value="1"/>
</dbReference>
<dbReference type="EMBL" id="VJZA01000034">
    <property type="protein sequence ID" value="TVT20596.1"/>
    <property type="molecule type" value="Genomic_DNA"/>
</dbReference>
<dbReference type="InterPro" id="IPR036513">
    <property type="entry name" value="STAS_dom_sf"/>
</dbReference>
<comment type="caution">
    <text evidence="2">The sequence shown here is derived from an EMBL/GenBank/DDBJ whole genome shotgun (WGS) entry which is preliminary data.</text>
</comment>
<dbReference type="PROSITE" id="PS50801">
    <property type="entry name" value="STAS"/>
    <property type="match status" value="1"/>
</dbReference>
<dbReference type="AlphaFoldDB" id="A0A558A8M9"/>
<dbReference type="Proteomes" id="UP000318578">
    <property type="component" value="Unassembled WGS sequence"/>
</dbReference>
<feature type="domain" description="STAS" evidence="1">
    <location>
        <begin position="18"/>
        <end position="124"/>
    </location>
</feature>
<dbReference type="OrthoDB" id="3690201at2"/>